<dbReference type="GeneID" id="13796561"/>
<dbReference type="HOGENOM" id="CLU_1227688_0_0_2"/>
<dbReference type="InterPro" id="IPR013422">
    <property type="entry name" value="CRISPR-assoc_prot_Cas5_N"/>
</dbReference>
<evidence type="ECO:0000256" key="1">
    <source>
        <dbReference type="ARBA" id="ARBA00023118"/>
    </source>
</evidence>
<protein>
    <submittedName>
        <fullName evidence="2">Putative CRISPR-associated protein, Cas5 family</fullName>
    </submittedName>
</protein>
<evidence type="ECO:0000313" key="3">
    <source>
        <dbReference type="Proteomes" id="UP000008037"/>
    </source>
</evidence>
<gene>
    <name evidence="2" type="primary">cas5</name>
    <name evidence="2" type="ordered locus">Ngar_c03850</name>
</gene>
<dbReference type="InParanoid" id="K0IEW1"/>
<dbReference type="RefSeq" id="WP_015017880.1">
    <property type="nucleotide sequence ID" value="NC_018719.1"/>
</dbReference>
<name>K0IEW1_NITGG</name>
<dbReference type="Proteomes" id="UP000008037">
    <property type="component" value="Chromosome"/>
</dbReference>
<evidence type="ECO:0000313" key="2">
    <source>
        <dbReference type="EMBL" id="AFU57333.1"/>
    </source>
</evidence>
<proteinExistence type="predicted"/>
<accession>K0IEW1</accession>
<keyword evidence="1" id="KW-0051">Antiviral defense</keyword>
<dbReference type="NCBIfam" id="TIGR02593">
    <property type="entry name" value="CRISPR_cas5"/>
    <property type="match status" value="1"/>
</dbReference>
<reference evidence="2 3" key="1">
    <citation type="journal article" date="2012" name="Environ. Microbiol.">
        <title>The genome of the ammonia-oxidizing Candidatus Nitrososphaera gargensis: insights into metabolic versatility and environmental adaptations.</title>
        <authorList>
            <person name="Spang A."/>
            <person name="Poehlein A."/>
            <person name="Offre P."/>
            <person name="Zumbragel S."/>
            <person name="Haider S."/>
            <person name="Rychlik N."/>
            <person name="Nowka B."/>
            <person name="Schmeisser C."/>
            <person name="Lebedeva E.V."/>
            <person name="Rattei T."/>
            <person name="Bohm C."/>
            <person name="Schmid M."/>
            <person name="Galushko A."/>
            <person name="Hatzenpichler R."/>
            <person name="Weinmaier T."/>
            <person name="Daniel R."/>
            <person name="Schleper C."/>
            <person name="Spieck E."/>
            <person name="Streit W."/>
            <person name="Wagner M."/>
        </authorList>
    </citation>
    <scope>NUCLEOTIDE SEQUENCE [LARGE SCALE GENOMIC DNA]</scope>
    <source>
        <strain evidence="3">Ga9.2</strain>
    </source>
</reference>
<organism evidence="2 3">
    <name type="scientific">Nitrososphaera gargensis (strain Ga9.2)</name>
    <dbReference type="NCBI Taxonomy" id="1237085"/>
    <lineage>
        <taxon>Archaea</taxon>
        <taxon>Nitrososphaerota</taxon>
        <taxon>Nitrososphaeria</taxon>
        <taxon>Nitrososphaerales</taxon>
        <taxon>Nitrososphaeraceae</taxon>
        <taxon>Nitrososphaera</taxon>
    </lineage>
</organism>
<dbReference type="EMBL" id="CP002408">
    <property type="protein sequence ID" value="AFU57333.1"/>
    <property type="molecule type" value="Genomic_DNA"/>
</dbReference>
<dbReference type="GO" id="GO:0051607">
    <property type="term" value="P:defense response to virus"/>
    <property type="evidence" value="ECO:0007669"/>
    <property type="project" value="UniProtKB-KW"/>
</dbReference>
<dbReference type="AlphaFoldDB" id="K0IEW1"/>
<dbReference type="KEGG" id="nga:Ngar_c03850"/>
<sequence length="225" mass="25296">MIKALVVEVSFFEALFKVHYTKGFRQSYLIPLPTSVAGIFGAMLGISRNNLHQEFHDILFGAAIKRYKGIVGENVTFFQDKPSNPTIGVAKTLIVNEPTYVIAMSGSVNRLEVFMEKLSRQVEYLPYGGQNDFFVKDFQVHSNLVDVENCDIVNNYAPSSWVDEIKSDGKTEIQILPVMHKLDASPNFHFILDGSLKLSRTVSCVKAYGIGLYSLHDFYLTGDRN</sequence>
<dbReference type="STRING" id="1237085.Ngar_c03850"/>
<dbReference type="OrthoDB" id="379804at2157"/>
<keyword evidence="3" id="KW-1185">Reference proteome</keyword>